<reference evidence="1" key="2">
    <citation type="journal article" date="2023" name="Int. J. Mol. Sci.">
        <title>De Novo Assembly and Annotation of 11 Diverse Shrub Willow (Salix) Genomes Reveals Novel Gene Organization in Sex-Linked Regions.</title>
        <authorList>
            <person name="Hyden B."/>
            <person name="Feng K."/>
            <person name="Yates T.B."/>
            <person name="Jawdy S."/>
            <person name="Cereghino C."/>
            <person name="Smart L.B."/>
            <person name="Muchero W."/>
        </authorList>
    </citation>
    <scope>NUCLEOTIDE SEQUENCE</scope>
    <source>
        <tissue evidence="1">Shoot tip</tissue>
    </source>
</reference>
<organism evidence="1 2">
    <name type="scientific">Salix suchowensis</name>
    <dbReference type="NCBI Taxonomy" id="1278906"/>
    <lineage>
        <taxon>Eukaryota</taxon>
        <taxon>Viridiplantae</taxon>
        <taxon>Streptophyta</taxon>
        <taxon>Embryophyta</taxon>
        <taxon>Tracheophyta</taxon>
        <taxon>Spermatophyta</taxon>
        <taxon>Magnoliopsida</taxon>
        <taxon>eudicotyledons</taxon>
        <taxon>Gunneridae</taxon>
        <taxon>Pentapetalae</taxon>
        <taxon>rosids</taxon>
        <taxon>fabids</taxon>
        <taxon>Malpighiales</taxon>
        <taxon>Salicaceae</taxon>
        <taxon>Saliceae</taxon>
        <taxon>Salix</taxon>
    </lineage>
</organism>
<accession>A0ABQ9CME5</accession>
<protein>
    <submittedName>
        <fullName evidence="1">Uncharacterized protein</fullName>
    </submittedName>
</protein>
<gene>
    <name evidence="1" type="ORF">OIU77_020190</name>
</gene>
<dbReference type="Proteomes" id="UP001141253">
    <property type="component" value="Chromosome 5"/>
</dbReference>
<evidence type="ECO:0000313" key="1">
    <source>
        <dbReference type="EMBL" id="KAJ6399585.1"/>
    </source>
</evidence>
<name>A0ABQ9CME5_9ROSI</name>
<dbReference type="EMBL" id="JAPFFI010000003">
    <property type="protein sequence ID" value="KAJ6399585.1"/>
    <property type="molecule type" value="Genomic_DNA"/>
</dbReference>
<comment type="caution">
    <text evidence="1">The sequence shown here is derived from an EMBL/GenBank/DDBJ whole genome shotgun (WGS) entry which is preliminary data.</text>
</comment>
<proteinExistence type="predicted"/>
<keyword evidence="2" id="KW-1185">Reference proteome</keyword>
<evidence type="ECO:0000313" key="2">
    <source>
        <dbReference type="Proteomes" id="UP001141253"/>
    </source>
</evidence>
<reference evidence="1" key="1">
    <citation type="submission" date="2022-10" db="EMBL/GenBank/DDBJ databases">
        <authorList>
            <person name="Hyden B.L."/>
            <person name="Feng K."/>
            <person name="Yates T."/>
            <person name="Jawdy S."/>
            <person name="Smart L.B."/>
            <person name="Muchero W."/>
        </authorList>
    </citation>
    <scope>NUCLEOTIDE SEQUENCE</scope>
    <source>
        <tissue evidence="1">Shoot tip</tissue>
    </source>
</reference>
<sequence>MGYLISQSHCQARGKKIQF</sequence>